<evidence type="ECO:0000313" key="3">
    <source>
        <dbReference type="RefSeq" id="XP_015944615.1"/>
    </source>
</evidence>
<dbReference type="OrthoDB" id="1427857at2759"/>
<gene>
    <name evidence="3" type="primary">LOC107469752</name>
</gene>
<evidence type="ECO:0000256" key="1">
    <source>
        <dbReference type="SAM" id="MobiDB-lite"/>
    </source>
</evidence>
<name>A0A6P4C9C8_ARADU</name>
<feature type="compositionally biased region" description="Basic and acidic residues" evidence="1">
    <location>
        <begin position="112"/>
        <end position="136"/>
    </location>
</feature>
<dbReference type="Gene3D" id="2.40.70.10">
    <property type="entry name" value="Acid Proteases"/>
    <property type="match status" value="1"/>
</dbReference>
<dbReference type="InterPro" id="IPR021109">
    <property type="entry name" value="Peptidase_aspartic_dom_sf"/>
</dbReference>
<sequence length="367" mass="41520">MARMEAMLANLCKEVEDIKKFKEEERGNISIRGAVLKNLESQVGHLSQQISKSTDSFSSDSLGVFMVRDTEKNPIGGTQKVTWEECKAISLASEEVWKDEVSKPTAPNQRVSEGRKEEIEQKTDVAQEKESKEEKTLQPYVPQAPFPQRLREGEKERSYSRFLDMFASLSVNIPYLKILKQMPACIKWMKELLAKKSNLKGGQTVVMNKECSALIQKDVLMKKKDPGSFHIPCIIGEAKIDRGFCDLGASMNLIPLSLMKKLQINEVKSTDVIIQLADKTHKQGEGIVENVLVKVGNYFPPTNFVILDMEESYLHPIILGRPFLATGRALIDVEQGELILRVHDEQLTFHSFKPVHESEQESKKSKE</sequence>
<dbReference type="CDD" id="cd00303">
    <property type="entry name" value="retropepsin_like"/>
    <property type="match status" value="1"/>
</dbReference>
<proteinExistence type="predicted"/>
<dbReference type="GeneID" id="107469752"/>
<evidence type="ECO:0000313" key="2">
    <source>
        <dbReference type="Proteomes" id="UP000515211"/>
    </source>
</evidence>
<accession>A0A6P4C9C8</accession>
<reference evidence="2" key="1">
    <citation type="journal article" date="2016" name="Nat. Genet.">
        <title>The genome sequences of Arachis duranensis and Arachis ipaensis, the diploid ancestors of cultivated peanut.</title>
        <authorList>
            <person name="Bertioli D.J."/>
            <person name="Cannon S.B."/>
            <person name="Froenicke L."/>
            <person name="Huang G."/>
            <person name="Farmer A.D."/>
            <person name="Cannon E.K."/>
            <person name="Liu X."/>
            <person name="Gao D."/>
            <person name="Clevenger J."/>
            <person name="Dash S."/>
            <person name="Ren L."/>
            <person name="Moretzsohn M.C."/>
            <person name="Shirasawa K."/>
            <person name="Huang W."/>
            <person name="Vidigal B."/>
            <person name="Abernathy B."/>
            <person name="Chu Y."/>
            <person name="Niederhuth C.E."/>
            <person name="Umale P."/>
            <person name="Araujo A.C."/>
            <person name="Kozik A."/>
            <person name="Kim K.D."/>
            <person name="Burow M.D."/>
            <person name="Varshney R.K."/>
            <person name="Wang X."/>
            <person name="Zhang X."/>
            <person name="Barkley N."/>
            <person name="Guimaraes P.M."/>
            <person name="Isobe S."/>
            <person name="Guo B."/>
            <person name="Liao B."/>
            <person name="Stalker H.T."/>
            <person name="Schmitz R.J."/>
            <person name="Scheffler B.E."/>
            <person name="Leal-Bertioli S.C."/>
            <person name="Xun X."/>
            <person name="Jackson S.A."/>
            <person name="Michelmore R."/>
            <person name="Ozias-Akins P."/>
        </authorList>
    </citation>
    <scope>NUCLEOTIDE SEQUENCE [LARGE SCALE GENOMIC DNA]</scope>
    <source>
        <strain evidence="2">cv. V14167</strain>
    </source>
</reference>
<feature type="region of interest" description="Disordered" evidence="1">
    <location>
        <begin position="99"/>
        <end position="152"/>
    </location>
</feature>
<dbReference type="PANTHER" id="PTHR33067">
    <property type="entry name" value="RNA-DIRECTED DNA POLYMERASE-RELATED"/>
    <property type="match status" value="1"/>
</dbReference>
<dbReference type="KEGG" id="adu:107469752"/>
<dbReference type="Proteomes" id="UP000515211">
    <property type="component" value="Chromosome 10"/>
</dbReference>
<reference evidence="3" key="2">
    <citation type="submission" date="2025-08" db="UniProtKB">
        <authorList>
            <consortium name="RefSeq"/>
        </authorList>
    </citation>
    <scope>IDENTIFICATION</scope>
    <source>
        <tissue evidence="3">Whole plant</tissue>
    </source>
</reference>
<dbReference type="Pfam" id="PF13650">
    <property type="entry name" value="Asp_protease_2"/>
    <property type="match status" value="1"/>
</dbReference>
<dbReference type="AlphaFoldDB" id="A0A6P4C9C8"/>
<organism evidence="2 3">
    <name type="scientific">Arachis duranensis</name>
    <name type="common">Wild peanut</name>
    <dbReference type="NCBI Taxonomy" id="130453"/>
    <lineage>
        <taxon>Eukaryota</taxon>
        <taxon>Viridiplantae</taxon>
        <taxon>Streptophyta</taxon>
        <taxon>Embryophyta</taxon>
        <taxon>Tracheophyta</taxon>
        <taxon>Spermatophyta</taxon>
        <taxon>Magnoliopsida</taxon>
        <taxon>eudicotyledons</taxon>
        <taxon>Gunneridae</taxon>
        <taxon>Pentapetalae</taxon>
        <taxon>rosids</taxon>
        <taxon>fabids</taxon>
        <taxon>Fabales</taxon>
        <taxon>Fabaceae</taxon>
        <taxon>Papilionoideae</taxon>
        <taxon>50 kb inversion clade</taxon>
        <taxon>dalbergioids sensu lato</taxon>
        <taxon>Dalbergieae</taxon>
        <taxon>Pterocarpus clade</taxon>
        <taxon>Arachis</taxon>
    </lineage>
</organism>
<keyword evidence="2" id="KW-1185">Reference proteome</keyword>
<protein>
    <submittedName>
        <fullName evidence="3">Uncharacterized protein LOC107469752</fullName>
    </submittedName>
</protein>
<dbReference type="PANTHER" id="PTHR33067:SF39">
    <property type="entry name" value="TRANSCRIPTION FACTOR INTERACTOR AND REGULATOR CCHC(ZN) FAMILY"/>
    <property type="match status" value="1"/>
</dbReference>
<dbReference type="RefSeq" id="XP_015944615.1">
    <property type="nucleotide sequence ID" value="XM_016089129.1"/>
</dbReference>